<keyword evidence="1" id="KW-1133">Transmembrane helix</keyword>
<feature type="transmembrane region" description="Helical" evidence="1">
    <location>
        <begin position="7"/>
        <end position="32"/>
    </location>
</feature>
<dbReference type="Proteomes" id="UP000697927">
    <property type="component" value="Unassembled WGS sequence"/>
</dbReference>
<feature type="transmembrane region" description="Helical" evidence="1">
    <location>
        <begin position="47"/>
        <end position="68"/>
    </location>
</feature>
<protein>
    <submittedName>
        <fullName evidence="2">Uncharacterized protein</fullName>
    </submittedName>
</protein>
<gene>
    <name evidence="2" type="ORF">E2L00_11205</name>
</gene>
<accession>A0ABX0VM01</accession>
<evidence type="ECO:0000256" key="1">
    <source>
        <dbReference type="SAM" id="Phobius"/>
    </source>
</evidence>
<reference evidence="2 3" key="1">
    <citation type="journal article" date="2020" name="Microorganisms">
        <title>Polyphasic Characterisation of Cedecea colo sp. nov., a New Enteric Bacterium Isolated from the Koala Hindgut.</title>
        <authorList>
            <person name="Boath J.M."/>
            <person name="Dakhal S."/>
            <person name="Van T.T.H."/>
            <person name="Moore R.J."/>
            <person name="Dekiwadia C."/>
            <person name="Macreadie I.G."/>
        </authorList>
    </citation>
    <scope>NUCLEOTIDE SEQUENCE [LARGE SCALE GENOMIC DNA]</scope>
    <source>
        <strain evidence="2 3">ZA</strain>
    </source>
</reference>
<sequence>MIAYFKLFIYACFFCITLGFLLIGFGTLFIYLTKGYLFFPIYHVKRVLVFGCIAGTAITSATIVFNLIDKFNFRKKPPTDPD</sequence>
<keyword evidence="1" id="KW-0472">Membrane</keyword>
<dbReference type="EMBL" id="SOYS01000004">
    <property type="protein sequence ID" value="NIY48080.1"/>
    <property type="molecule type" value="Genomic_DNA"/>
</dbReference>
<comment type="caution">
    <text evidence="2">The sequence shown here is derived from an EMBL/GenBank/DDBJ whole genome shotgun (WGS) entry which is preliminary data.</text>
</comment>
<keyword evidence="1" id="KW-0812">Transmembrane</keyword>
<name>A0ABX0VM01_9ENTR</name>
<keyword evidence="3" id="KW-1185">Reference proteome</keyword>
<evidence type="ECO:0000313" key="2">
    <source>
        <dbReference type="EMBL" id="NIY48080.1"/>
    </source>
</evidence>
<organism evidence="2 3">
    <name type="scientific">Cedecea colo</name>
    <dbReference type="NCBI Taxonomy" id="2552946"/>
    <lineage>
        <taxon>Bacteria</taxon>
        <taxon>Pseudomonadati</taxon>
        <taxon>Pseudomonadota</taxon>
        <taxon>Gammaproteobacteria</taxon>
        <taxon>Enterobacterales</taxon>
        <taxon>Enterobacteriaceae</taxon>
        <taxon>Cedecea</taxon>
    </lineage>
</organism>
<proteinExistence type="predicted"/>
<evidence type="ECO:0000313" key="3">
    <source>
        <dbReference type="Proteomes" id="UP000697927"/>
    </source>
</evidence>